<name>A0ABS1FRR3_9FLAO</name>
<proteinExistence type="predicted"/>
<dbReference type="RefSeq" id="WP_200243779.1">
    <property type="nucleotide sequence ID" value="NZ_JAENHK010000002.1"/>
</dbReference>
<dbReference type="Proteomes" id="UP000628669">
    <property type="component" value="Unassembled WGS sequence"/>
</dbReference>
<evidence type="ECO:0000313" key="2">
    <source>
        <dbReference type="Proteomes" id="UP000628669"/>
    </source>
</evidence>
<accession>A0ABS1FRR3</accession>
<reference evidence="2" key="1">
    <citation type="submission" date="2021-01" db="EMBL/GenBank/DDBJ databases">
        <title>Genome public.</title>
        <authorList>
            <person name="Liu C."/>
            <person name="Sun Q."/>
        </authorList>
    </citation>
    <scope>NUCLEOTIDE SEQUENCE [LARGE SCALE GENOMIC DNA]</scope>
    <source>
        <strain evidence="2">YIM B02567</strain>
    </source>
</reference>
<organism evidence="1 2">
    <name type="scientific">Chryseobacterium paridis</name>
    <dbReference type="NCBI Taxonomy" id="2800328"/>
    <lineage>
        <taxon>Bacteria</taxon>
        <taxon>Pseudomonadati</taxon>
        <taxon>Bacteroidota</taxon>
        <taxon>Flavobacteriia</taxon>
        <taxon>Flavobacteriales</taxon>
        <taxon>Weeksellaceae</taxon>
        <taxon>Chryseobacterium group</taxon>
        <taxon>Chryseobacterium</taxon>
    </lineage>
</organism>
<keyword evidence="2" id="KW-1185">Reference proteome</keyword>
<gene>
    <name evidence="1" type="ORF">JHL15_04995</name>
</gene>
<protein>
    <submittedName>
        <fullName evidence="1">Uncharacterized protein</fullName>
    </submittedName>
</protein>
<evidence type="ECO:0000313" key="1">
    <source>
        <dbReference type="EMBL" id="MBK1895112.1"/>
    </source>
</evidence>
<sequence length="113" mass="13244">MGANISGIGSNLLTIEGVSPLRGTGQMKKSFPLGTRSKQNKIWTQCFYPIIWTNTKYNMIYSYIGHNHMDYEHQYRNSKKKINTLSSTFGSKDYNDFITHSIYYLDKEKRKRF</sequence>
<comment type="caution">
    <text evidence="1">The sequence shown here is derived from an EMBL/GenBank/DDBJ whole genome shotgun (WGS) entry which is preliminary data.</text>
</comment>
<dbReference type="EMBL" id="JAENHK010000002">
    <property type="protein sequence ID" value="MBK1895112.1"/>
    <property type="molecule type" value="Genomic_DNA"/>
</dbReference>